<sequence>MVVPCVPYLTDRAAVPFGPCCNEVVALNRTASTRQDRVTICRCLEGAAPRFPRADFKRAAALPRLCGVVLHNITISPNLDCSRWVIRWTLAVTP</sequence>
<gene>
    <name evidence="4" type="primary">LOC109715964</name>
</gene>
<evidence type="ECO:0000313" key="3">
    <source>
        <dbReference type="Proteomes" id="UP000515123"/>
    </source>
</evidence>
<dbReference type="Proteomes" id="UP000515123">
    <property type="component" value="Linkage group 10"/>
</dbReference>
<feature type="domain" description="Bifunctional inhibitor/plant lipid transfer protein/seed storage helical" evidence="2">
    <location>
        <begin position="5"/>
        <end position="81"/>
    </location>
</feature>
<keyword evidence="1" id="KW-0446">Lipid-binding</keyword>
<dbReference type="InterPro" id="IPR036312">
    <property type="entry name" value="Bifun_inhib/LTP/seed_sf"/>
</dbReference>
<dbReference type="GeneID" id="109715964"/>
<keyword evidence="3" id="KW-1185">Reference proteome</keyword>
<protein>
    <recommendedName>
        <fullName evidence="1">Non-specific lipid-transfer protein</fullName>
    </recommendedName>
</protein>
<dbReference type="SUPFAM" id="SSF47699">
    <property type="entry name" value="Bifunctional inhibitor/lipid-transfer protein/seed storage 2S albumin"/>
    <property type="match status" value="1"/>
</dbReference>
<name>A0A6P5FMC9_ANACO</name>
<reference evidence="3" key="1">
    <citation type="journal article" date="2015" name="Nat. Genet.">
        <title>The pineapple genome and the evolution of CAM photosynthesis.</title>
        <authorList>
            <person name="Ming R."/>
            <person name="VanBuren R."/>
            <person name="Wai C.M."/>
            <person name="Tang H."/>
            <person name="Schatz M.C."/>
            <person name="Bowers J.E."/>
            <person name="Lyons E."/>
            <person name="Wang M.L."/>
            <person name="Chen J."/>
            <person name="Biggers E."/>
            <person name="Zhang J."/>
            <person name="Huang L."/>
            <person name="Zhang L."/>
            <person name="Miao W."/>
            <person name="Zhang J."/>
            <person name="Ye Z."/>
            <person name="Miao C."/>
            <person name="Lin Z."/>
            <person name="Wang H."/>
            <person name="Zhou H."/>
            <person name="Yim W.C."/>
            <person name="Priest H.D."/>
            <person name="Zheng C."/>
            <person name="Woodhouse M."/>
            <person name="Edger P.P."/>
            <person name="Guyot R."/>
            <person name="Guo H.B."/>
            <person name="Guo H."/>
            <person name="Zheng G."/>
            <person name="Singh R."/>
            <person name="Sharma A."/>
            <person name="Min X."/>
            <person name="Zheng Y."/>
            <person name="Lee H."/>
            <person name="Gurtowski J."/>
            <person name="Sedlazeck F.J."/>
            <person name="Harkess A."/>
            <person name="McKain M.R."/>
            <person name="Liao Z."/>
            <person name="Fang J."/>
            <person name="Liu J."/>
            <person name="Zhang X."/>
            <person name="Zhang Q."/>
            <person name="Hu W."/>
            <person name="Qin Y."/>
            <person name="Wang K."/>
            <person name="Chen L.Y."/>
            <person name="Shirley N."/>
            <person name="Lin Y.R."/>
            <person name="Liu L.Y."/>
            <person name="Hernandez A.G."/>
            <person name="Wright C.L."/>
            <person name="Bulone V."/>
            <person name="Tuskan G.A."/>
            <person name="Heath K."/>
            <person name="Zee F."/>
            <person name="Moore P.H."/>
            <person name="Sunkar R."/>
            <person name="Leebens-Mack J.H."/>
            <person name="Mockler T."/>
            <person name="Bennetzen J.L."/>
            <person name="Freeling M."/>
            <person name="Sankoff D."/>
            <person name="Paterson A.H."/>
            <person name="Zhu X."/>
            <person name="Yang X."/>
            <person name="Smith J.A."/>
            <person name="Cushman J.C."/>
            <person name="Paull R.E."/>
            <person name="Yu Q."/>
        </authorList>
    </citation>
    <scope>NUCLEOTIDE SEQUENCE [LARGE SCALE GENOMIC DNA]</scope>
    <source>
        <strain evidence="3">cv. F153</strain>
    </source>
</reference>
<comment type="function">
    <text evidence="1">Plant non-specific lipid-transfer proteins transfer phospholipids as well as galactolipids across membranes. May play a role in wax or cutin deposition in the cell walls of expanding epidermal cells and certain secretory tissues.</text>
</comment>
<dbReference type="InterPro" id="IPR000528">
    <property type="entry name" value="Plant_nsLTP"/>
</dbReference>
<dbReference type="RefSeq" id="XP_020096812.1">
    <property type="nucleotide sequence ID" value="XM_020241223.1"/>
</dbReference>
<dbReference type="OrthoDB" id="1862539at2759"/>
<dbReference type="CDD" id="cd01960">
    <property type="entry name" value="nsLTP1"/>
    <property type="match status" value="1"/>
</dbReference>
<proteinExistence type="inferred from homology"/>
<reference evidence="4" key="2">
    <citation type="submission" date="2025-08" db="UniProtKB">
        <authorList>
            <consortium name="RefSeq"/>
        </authorList>
    </citation>
    <scope>IDENTIFICATION</scope>
    <source>
        <tissue evidence="4">Leaf</tissue>
    </source>
</reference>
<dbReference type="GO" id="GO:0008289">
    <property type="term" value="F:lipid binding"/>
    <property type="evidence" value="ECO:0007669"/>
    <property type="project" value="UniProtKB-KW"/>
</dbReference>
<keyword evidence="1" id="KW-0813">Transport</keyword>
<organism evidence="3 4">
    <name type="scientific">Ananas comosus</name>
    <name type="common">Pineapple</name>
    <name type="synonym">Ananas ananas</name>
    <dbReference type="NCBI Taxonomy" id="4615"/>
    <lineage>
        <taxon>Eukaryota</taxon>
        <taxon>Viridiplantae</taxon>
        <taxon>Streptophyta</taxon>
        <taxon>Embryophyta</taxon>
        <taxon>Tracheophyta</taxon>
        <taxon>Spermatophyta</taxon>
        <taxon>Magnoliopsida</taxon>
        <taxon>Liliopsida</taxon>
        <taxon>Poales</taxon>
        <taxon>Bromeliaceae</taxon>
        <taxon>Bromelioideae</taxon>
        <taxon>Ananas</taxon>
    </lineage>
</organism>
<accession>A0A6P5FMC9</accession>
<dbReference type="AlphaFoldDB" id="A0A6P5FMC9"/>
<dbReference type="Gene3D" id="1.10.110.10">
    <property type="entry name" value="Plant lipid-transfer and hydrophobic proteins"/>
    <property type="match status" value="1"/>
</dbReference>
<evidence type="ECO:0000259" key="2">
    <source>
        <dbReference type="SMART" id="SM00499"/>
    </source>
</evidence>
<evidence type="ECO:0000256" key="1">
    <source>
        <dbReference type="RuleBase" id="RU000628"/>
    </source>
</evidence>
<evidence type="ECO:0000313" key="4">
    <source>
        <dbReference type="RefSeq" id="XP_020096812.1"/>
    </source>
</evidence>
<dbReference type="Pfam" id="PF00234">
    <property type="entry name" value="Tryp_alpha_amyl"/>
    <property type="match status" value="1"/>
</dbReference>
<dbReference type="SMART" id="SM00499">
    <property type="entry name" value="AAI"/>
    <property type="match status" value="1"/>
</dbReference>
<dbReference type="PRINTS" id="PR00382">
    <property type="entry name" value="LIPIDTRNSFER"/>
</dbReference>
<dbReference type="PANTHER" id="PTHR33076">
    <property type="entry name" value="NON-SPECIFIC LIPID-TRANSFER PROTEIN 2-RELATED"/>
    <property type="match status" value="1"/>
</dbReference>
<dbReference type="InterPro" id="IPR016140">
    <property type="entry name" value="Bifunc_inhib/LTP/seed_store"/>
</dbReference>
<dbReference type="GO" id="GO:0006869">
    <property type="term" value="P:lipid transport"/>
    <property type="evidence" value="ECO:0007669"/>
    <property type="project" value="InterPro"/>
</dbReference>
<comment type="similarity">
    <text evidence="1">Belongs to the plant LTP family.</text>
</comment>